<dbReference type="OrthoDB" id="330671at2759"/>
<keyword evidence="10" id="KW-0418">Kinase</keyword>
<comment type="pathway">
    <text evidence="17">Cofactor biosynthesis; coenzyme A biosynthesis; CoA from (R)-pantothenate: step 4/5.</text>
</comment>
<evidence type="ECO:0000256" key="3">
    <source>
        <dbReference type="ARBA" id="ARBA00011245"/>
    </source>
</evidence>
<comment type="subunit">
    <text evidence="3">Monomer.</text>
</comment>
<evidence type="ECO:0000256" key="6">
    <source>
        <dbReference type="ARBA" id="ARBA00022553"/>
    </source>
</evidence>
<sequence>MALIKSVHSTTRSFLDFATKVYVESSKIKNFPDTRILLRNTGGRSSSHDVPLLHSVQEIYTDSSLPFADVTSYLKNWIFVPSEPVMHQLPYSLMANSWSQESVLQSPSITDVLNTYHHVVLGGTFDRLHVGHKVLLMESAMRANAFVTVGVTDGHMNHKKTLPELLQPCGNRIQDVYEFLHDVKPWVAHKDIIVPITDPFGPSITEADMGCIVVSQETRKGGAAVNKRRLEKDLNELDIHEIQIISDDHHGAHEEDKISSSSQRMRLLGSLLCPPEPDPKLPKVPYVIGLTGGIASGKTSVCRRLEKLGAGVIDCDKLGHLAYLPGTDAFQDVVKEFGTDIVGDDGHINRKALGAKVFADKSRLTVLNQIVWPAIARKARELISQYANEGRPVCILDAAVLLEAHWDDFTHEIWSCIIPKKEAMQRIMDRDKLSEDTALQRIESQMSNEDRVQRSHVVLCTYWQPEYTQQQCCHFDIF</sequence>
<keyword evidence="5" id="KW-0963">Cytoplasm</keyword>
<keyword evidence="24" id="KW-1185">Reference proteome</keyword>
<dbReference type="SUPFAM" id="SSF52374">
    <property type="entry name" value="Nucleotidylyl transferase"/>
    <property type="match status" value="1"/>
</dbReference>
<keyword evidence="8" id="KW-0548">Nucleotidyltransferase</keyword>
<reference evidence="23 24" key="1">
    <citation type="journal article" date="2017" name="PLoS Biol.">
        <title>The sea cucumber genome provides insights into morphological evolution and visceral regeneration.</title>
        <authorList>
            <person name="Zhang X."/>
            <person name="Sun L."/>
            <person name="Yuan J."/>
            <person name="Sun Y."/>
            <person name="Gao Y."/>
            <person name="Zhang L."/>
            <person name="Li S."/>
            <person name="Dai H."/>
            <person name="Hamel J.F."/>
            <person name="Liu C."/>
            <person name="Yu Y."/>
            <person name="Liu S."/>
            <person name="Lin W."/>
            <person name="Guo K."/>
            <person name="Jin S."/>
            <person name="Xu P."/>
            <person name="Storey K.B."/>
            <person name="Huan P."/>
            <person name="Zhang T."/>
            <person name="Zhou Y."/>
            <person name="Zhang J."/>
            <person name="Lin C."/>
            <person name="Li X."/>
            <person name="Xing L."/>
            <person name="Huo D."/>
            <person name="Sun M."/>
            <person name="Wang L."/>
            <person name="Mercier A."/>
            <person name="Li F."/>
            <person name="Yang H."/>
            <person name="Xiang J."/>
        </authorList>
    </citation>
    <scope>NUCLEOTIDE SEQUENCE [LARGE SCALE GENOMIC DNA]</scope>
    <source>
        <strain evidence="23">Shaxun</strain>
        <tissue evidence="23">Muscle</tissue>
    </source>
</reference>
<evidence type="ECO:0000256" key="8">
    <source>
        <dbReference type="ARBA" id="ARBA00022695"/>
    </source>
</evidence>
<dbReference type="FunFam" id="3.40.50.620:FF:000089">
    <property type="entry name" value="Bifunctional coenzyme A synthase"/>
    <property type="match status" value="1"/>
</dbReference>
<evidence type="ECO:0000256" key="12">
    <source>
        <dbReference type="ARBA" id="ARBA00023128"/>
    </source>
</evidence>
<comment type="caution">
    <text evidence="23">The sequence shown here is derived from an EMBL/GenBank/DDBJ whole genome shotgun (WGS) entry which is preliminary data.</text>
</comment>
<dbReference type="Gene3D" id="3.40.50.620">
    <property type="entry name" value="HUPs"/>
    <property type="match status" value="1"/>
</dbReference>
<dbReference type="Pfam" id="PF01121">
    <property type="entry name" value="CoaE"/>
    <property type="match status" value="1"/>
</dbReference>
<dbReference type="SUPFAM" id="SSF52540">
    <property type="entry name" value="P-loop containing nucleoside triphosphate hydrolases"/>
    <property type="match status" value="1"/>
</dbReference>
<dbReference type="GO" id="GO:0015937">
    <property type="term" value="P:coenzyme A biosynthetic process"/>
    <property type="evidence" value="ECO:0007669"/>
    <property type="project" value="InterPro"/>
</dbReference>
<proteinExistence type="inferred from homology"/>
<dbReference type="PANTHER" id="PTHR10695">
    <property type="entry name" value="DEPHOSPHO-COA KINASE-RELATED"/>
    <property type="match status" value="1"/>
</dbReference>
<comment type="function">
    <text evidence="16">Bifunctional enzyme that catalyzes the fourth and fifth sequential steps of CoA biosynthetic pathway. The fourth reaction is catalyzed by the phosphopantetheine adenylyltransferase, coded by the coaD domain; the fifth reaction is catalyzed by the dephospho-CoA kinase, coded by the coaE domain. May act as a point of CoA biosynthesis regulation.</text>
</comment>
<evidence type="ECO:0000256" key="20">
    <source>
        <dbReference type="ARBA" id="ARBA00066359"/>
    </source>
</evidence>
<dbReference type="AlphaFoldDB" id="A0A2G8LQJ8"/>
<comment type="pathway">
    <text evidence="18">Cofactor biosynthesis; coenzyme A biosynthesis; CoA from (R)-pantothenate: step 5/5.</text>
</comment>
<evidence type="ECO:0000256" key="15">
    <source>
        <dbReference type="ARBA" id="ARBA00051912"/>
    </source>
</evidence>
<evidence type="ECO:0000256" key="17">
    <source>
        <dbReference type="ARBA" id="ARBA00060565"/>
    </source>
</evidence>
<comment type="catalytic activity">
    <reaction evidence="14">
        <text>(R)-4'-phosphopantetheine + ATP + H(+) = 3'-dephospho-CoA + diphosphate</text>
        <dbReference type="Rhea" id="RHEA:19801"/>
        <dbReference type="ChEBI" id="CHEBI:15378"/>
        <dbReference type="ChEBI" id="CHEBI:30616"/>
        <dbReference type="ChEBI" id="CHEBI:33019"/>
        <dbReference type="ChEBI" id="CHEBI:57328"/>
        <dbReference type="ChEBI" id="CHEBI:61723"/>
        <dbReference type="EC" id="2.7.7.3"/>
    </reaction>
    <physiologicalReaction direction="left-to-right" evidence="14">
        <dbReference type="Rhea" id="RHEA:19802"/>
    </physiologicalReaction>
</comment>
<dbReference type="InterPro" id="IPR001977">
    <property type="entry name" value="Depp_CoAkinase"/>
</dbReference>
<evidence type="ECO:0000313" key="23">
    <source>
        <dbReference type="EMBL" id="PIK62538.1"/>
    </source>
</evidence>
<protein>
    <recommendedName>
        <fullName evidence="21">Bifunctional coenzyme A synthase</fullName>
        <ecNumber evidence="20">2.7.1.24</ecNumber>
        <ecNumber evidence="4">2.7.7.3</ecNumber>
    </recommendedName>
</protein>
<dbReference type="CDD" id="cd02022">
    <property type="entry name" value="DPCK"/>
    <property type="match status" value="1"/>
</dbReference>
<feature type="domain" description="Cytidyltransferase-like" evidence="22">
    <location>
        <begin position="120"/>
        <end position="264"/>
    </location>
</feature>
<evidence type="ECO:0000256" key="4">
    <source>
        <dbReference type="ARBA" id="ARBA00012392"/>
    </source>
</evidence>
<evidence type="ECO:0000256" key="14">
    <source>
        <dbReference type="ARBA" id="ARBA00051310"/>
    </source>
</evidence>
<keyword evidence="9" id="KW-0547">Nucleotide-binding</keyword>
<keyword evidence="11" id="KW-0067">ATP-binding</keyword>
<evidence type="ECO:0000256" key="5">
    <source>
        <dbReference type="ARBA" id="ARBA00022490"/>
    </source>
</evidence>
<evidence type="ECO:0000256" key="7">
    <source>
        <dbReference type="ARBA" id="ARBA00022679"/>
    </source>
</evidence>
<evidence type="ECO:0000256" key="19">
    <source>
        <dbReference type="ARBA" id="ARBA00061673"/>
    </source>
</evidence>
<dbReference type="PROSITE" id="PS51219">
    <property type="entry name" value="DPCK"/>
    <property type="match status" value="1"/>
</dbReference>
<comment type="similarity">
    <text evidence="19">In the central section; belongs to the eukaryotic CoaD family.</text>
</comment>
<evidence type="ECO:0000256" key="11">
    <source>
        <dbReference type="ARBA" id="ARBA00022840"/>
    </source>
</evidence>
<evidence type="ECO:0000259" key="22">
    <source>
        <dbReference type="Pfam" id="PF01467"/>
    </source>
</evidence>
<evidence type="ECO:0000313" key="24">
    <source>
        <dbReference type="Proteomes" id="UP000230750"/>
    </source>
</evidence>
<dbReference type="GO" id="GO:0004140">
    <property type="term" value="F:dephospho-CoA kinase activity"/>
    <property type="evidence" value="ECO:0007669"/>
    <property type="project" value="UniProtKB-EC"/>
</dbReference>
<dbReference type="EC" id="2.7.1.24" evidence="20"/>
<evidence type="ECO:0000256" key="13">
    <source>
        <dbReference type="ARBA" id="ARBA00023268"/>
    </source>
</evidence>
<keyword evidence="13" id="KW-0511">Multifunctional enzyme</keyword>
<evidence type="ECO:0000256" key="9">
    <source>
        <dbReference type="ARBA" id="ARBA00022741"/>
    </source>
</evidence>
<dbReference type="InterPro" id="IPR014729">
    <property type="entry name" value="Rossmann-like_a/b/a_fold"/>
</dbReference>
<dbReference type="HAMAP" id="MF_00376">
    <property type="entry name" value="Dephospho_CoA_kinase"/>
    <property type="match status" value="1"/>
</dbReference>
<dbReference type="FunFam" id="3.40.50.300:FF:000899">
    <property type="entry name" value="Bifunctional coenzyme A synthase"/>
    <property type="match status" value="1"/>
</dbReference>
<dbReference type="CDD" id="cd02164">
    <property type="entry name" value="PPAT_CoAS"/>
    <property type="match status" value="1"/>
</dbReference>
<dbReference type="InterPro" id="IPR004821">
    <property type="entry name" value="Cyt_trans-like"/>
</dbReference>
<dbReference type="PANTHER" id="PTHR10695:SF46">
    <property type="entry name" value="BIFUNCTIONAL COENZYME A SYNTHASE-RELATED"/>
    <property type="match status" value="1"/>
</dbReference>
<dbReference type="NCBIfam" id="TIGR00152">
    <property type="entry name" value="dephospho-CoA kinase"/>
    <property type="match status" value="1"/>
</dbReference>
<evidence type="ECO:0000256" key="16">
    <source>
        <dbReference type="ARBA" id="ARBA00059677"/>
    </source>
</evidence>
<dbReference type="EMBL" id="MRZV01000010">
    <property type="protein sequence ID" value="PIK62538.1"/>
    <property type="molecule type" value="Genomic_DNA"/>
</dbReference>
<dbReference type="GO" id="GO:0004595">
    <property type="term" value="F:pantetheine-phosphate adenylyltransferase activity"/>
    <property type="evidence" value="ECO:0007669"/>
    <property type="project" value="UniProtKB-EC"/>
</dbReference>
<evidence type="ECO:0000256" key="1">
    <source>
        <dbReference type="ARBA" id="ARBA00004305"/>
    </source>
</evidence>
<dbReference type="Gene3D" id="3.40.50.300">
    <property type="entry name" value="P-loop containing nucleotide triphosphate hydrolases"/>
    <property type="match status" value="1"/>
</dbReference>
<name>A0A2G8LQJ8_STIJA</name>
<evidence type="ECO:0000256" key="21">
    <source>
        <dbReference type="ARBA" id="ARBA00067394"/>
    </source>
</evidence>
<accession>A0A2G8LQJ8</accession>
<evidence type="ECO:0000256" key="2">
    <source>
        <dbReference type="ARBA" id="ARBA00004496"/>
    </source>
</evidence>
<gene>
    <name evidence="23" type="ORF">BSL78_00544</name>
</gene>
<dbReference type="GO" id="GO:0005759">
    <property type="term" value="C:mitochondrial matrix"/>
    <property type="evidence" value="ECO:0007669"/>
    <property type="project" value="UniProtKB-SubCell"/>
</dbReference>
<dbReference type="EC" id="2.7.7.3" evidence="4"/>
<dbReference type="GO" id="GO:0005524">
    <property type="term" value="F:ATP binding"/>
    <property type="evidence" value="ECO:0007669"/>
    <property type="project" value="UniProtKB-KW"/>
</dbReference>
<keyword evidence="6" id="KW-0597">Phosphoprotein</keyword>
<keyword evidence="12" id="KW-0496">Mitochondrion</keyword>
<comment type="subcellular location">
    <subcellularLocation>
        <location evidence="2">Cytoplasm</location>
    </subcellularLocation>
    <subcellularLocation>
        <location evidence="1">Mitochondrion matrix</location>
    </subcellularLocation>
</comment>
<evidence type="ECO:0000256" key="18">
    <source>
        <dbReference type="ARBA" id="ARBA00060696"/>
    </source>
</evidence>
<comment type="catalytic activity">
    <reaction evidence="15">
        <text>3'-dephospho-CoA + ATP = ADP + CoA + H(+)</text>
        <dbReference type="Rhea" id="RHEA:18245"/>
        <dbReference type="ChEBI" id="CHEBI:15378"/>
        <dbReference type="ChEBI" id="CHEBI:30616"/>
        <dbReference type="ChEBI" id="CHEBI:57287"/>
        <dbReference type="ChEBI" id="CHEBI:57328"/>
        <dbReference type="ChEBI" id="CHEBI:456216"/>
        <dbReference type="EC" id="2.7.1.24"/>
    </reaction>
    <physiologicalReaction direction="left-to-right" evidence="15">
        <dbReference type="Rhea" id="RHEA:18246"/>
    </physiologicalReaction>
</comment>
<dbReference type="Proteomes" id="UP000230750">
    <property type="component" value="Unassembled WGS sequence"/>
</dbReference>
<dbReference type="STRING" id="307972.A0A2G8LQJ8"/>
<evidence type="ECO:0000256" key="10">
    <source>
        <dbReference type="ARBA" id="ARBA00022777"/>
    </source>
</evidence>
<keyword evidence="7" id="KW-0808">Transferase</keyword>
<organism evidence="23 24">
    <name type="scientific">Stichopus japonicus</name>
    <name type="common">Sea cucumber</name>
    <dbReference type="NCBI Taxonomy" id="307972"/>
    <lineage>
        <taxon>Eukaryota</taxon>
        <taxon>Metazoa</taxon>
        <taxon>Echinodermata</taxon>
        <taxon>Eleutherozoa</taxon>
        <taxon>Echinozoa</taxon>
        <taxon>Holothuroidea</taxon>
        <taxon>Aspidochirotacea</taxon>
        <taxon>Aspidochirotida</taxon>
        <taxon>Stichopodidae</taxon>
        <taxon>Apostichopus</taxon>
    </lineage>
</organism>
<dbReference type="InterPro" id="IPR027417">
    <property type="entry name" value="P-loop_NTPase"/>
</dbReference>
<dbReference type="Pfam" id="PF01467">
    <property type="entry name" value="CTP_transf_like"/>
    <property type="match status" value="1"/>
</dbReference>